<sequence>MSLLRLVVLLTATATAVVAQTWTSCNPLNHTCPANPALGTNHTWYLNSTLDEVIWNTTSGDLVYTDDGAEFTIATTLQSPTIQSKFYLFFGIVETHVKMAKGAGVVSSVVLQSDDLDEIDWEWVGYNTTEIQTNYYGKGVTEYTNGKFYYVDNADTEFHNYTTYWTQDVLEWWVDGKLLRSLAYDEASNGTRFPQTPCNIRIGIWPAGDPHNAKGTIEWAGGEIDYDAGPYTMTVQSVRAHDFHTGKEYEYGDHSGSWESINVVSGNSSAVTEINKPPPKSLAEKWAELPTGAKVGVSCGAAAAGILLIVGFILFFINQRKKGRLEHALDDAKWTTERTEMNNFQTDWKQSEWNHKGYQPVN</sequence>
<dbReference type="OrthoDB" id="4781at2759"/>
<keyword evidence="11" id="KW-0378">Hydrolase</keyword>
<dbReference type="PANTHER" id="PTHR10963">
    <property type="entry name" value="GLYCOSYL HYDROLASE-RELATED"/>
    <property type="match status" value="1"/>
</dbReference>
<protein>
    <recommendedName>
        <fullName evidence="4">chitinase</fullName>
        <ecNumber evidence="4">3.2.1.14</ecNumber>
    </recommendedName>
</protein>
<keyword evidence="12 19" id="KW-0472">Membrane</keyword>
<comment type="caution">
    <text evidence="22">The sequence shown here is derived from an EMBL/GenBank/DDBJ whole genome shotgun (WGS) entry which is preliminary data.</text>
</comment>
<evidence type="ECO:0000256" key="10">
    <source>
        <dbReference type="ARBA" id="ARBA00022729"/>
    </source>
</evidence>
<evidence type="ECO:0000256" key="2">
    <source>
        <dbReference type="ARBA" id="ARBA00004191"/>
    </source>
</evidence>
<evidence type="ECO:0000256" key="19">
    <source>
        <dbReference type="SAM" id="Phobius"/>
    </source>
</evidence>
<keyword evidence="19" id="KW-0812">Transmembrane</keyword>
<evidence type="ECO:0000256" key="13">
    <source>
        <dbReference type="ARBA" id="ARBA00023180"/>
    </source>
</evidence>
<dbReference type="EMBL" id="JZBS01003182">
    <property type="protein sequence ID" value="KKK15791.1"/>
    <property type="molecule type" value="Genomic_DNA"/>
</dbReference>
<evidence type="ECO:0000256" key="16">
    <source>
        <dbReference type="ARBA" id="ARBA00023316"/>
    </source>
</evidence>
<keyword evidence="6" id="KW-0134">Cell wall</keyword>
<dbReference type="GO" id="GO:0098552">
    <property type="term" value="C:side of membrane"/>
    <property type="evidence" value="ECO:0007669"/>
    <property type="project" value="UniProtKB-KW"/>
</dbReference>
<evidence type="ECO:0000259" key="21">
    <source>
        <dbReference type="PROSITE" id="PS51762"/>
    </source>
</evidence>
<keyword evidence="13" id="KW-0325">Glycoprotein</keyword>
<dbReference type="PROSITE" id="PS51257">
    <property type="entry name" value="PROKAR_LIPOPROTEIN"/>
    <property type="match status" value="1"/>
</dbReference>
<evidence type="ECO:0000256" key="12">
    <source>
        <dbReference type="ARBA" id="ARBA00023136"/>
    </source>
</evidence>
<dbReference type="PANTHER" id="PTHR10963:SF27">
    <property type="entry name" value="GLYCOSIDASE-RELATED"/>
    <property type="match status" value="1"/>
</dbReference>
<evidence type="ECO:0000256" key="14">
    <source>
        <dbReference type="ARBA" id="ARBA00023288"/>
    </source>
</evidence>
<evidence type="ECO:0000256" key="15">
    <source>
        <dbReference type="ARBA" id="ARBA00023295"/>
    </source>
</evidence>
<dbReference type="Gene3D" id="2.60.120.200">
    <property type="match status" value="1"/>
</dbReference>
<feature type="signal peptide" evidence="20">
    <location>
        <begin position="1"/>
        <end position="19"/>
    </location>
</feature>
<accession>A0A0F8UYD1</accession>
<evidence type="ECO:0000256" key="9">
    <source>
        <dbReference type="ARBA" id="ARBA00022679"/>
    </source>
</evidence>
<keyword evidence="16" id="KW-0961">Cell wall biogenesis/degradation</keyword>
<dbReference type="AlphaFoldDB" id="A0A0F8UYD1"/>
<evidence type="ECO:0000256" key="5">
    <source>
        <dbReference type="ARBA" id="ARBA00022475"/>
    </source>
</evidence>
<keyword evidence="5" id="KW-1003">Cell membrane</keyword>
<keyword evidence="23" id="KW-1185">Reference proteome</keyword>
<proteinExistence type="inferred from homology"/>
<comment type="similarity">
    <text evidence="17">Belongs to the glycosyl hydrolase 16 family. CRH1 subfamily.</text>
</comment>
<name>A0A0F8UYD1_9EURO</name>
<dbReference type="InterPro" id="IPR000757">
    <property type="entry name" value="Beta-glucanase-like"/>
</dbReference>
<evidence type="ECO:0000256" key="17">
    <source>
        <dbReference type="ARBA" id="ARBA00038074"/>
    </source>
</evidence>
<dbReference type="InterPro" id="IPR013320">
    <property type="entry name" value="ConA-like_dom_sf"/>
</dbReference>
<feature type="transmembrane region" description="Helical" evidence="19">
    <location>
        <begin position="295"/>
        <end position="317"/>
    </location>
</feature>
<dbReference type="CDD" id="cd02183">
    <property type="entry name" value="GH16_fungal_CRH1_transglycosylase"/>
    <property type="match status" value="1"/>
</dbReference>
<dbReference type="GO" id="GO:0008843">
    <property type="term" value="F:endochitinase activity"/>
    <property type="evidence" value="ECO:0007669"/>
    <property type="project" value="UniProtKB-EC"/>
</dbReference>
<dbReference type="STRING" id="308745.A0A0F8UYD1"/>
<dbReference type="GO" id="GO:0005886">
    <property type="term" value="C:plasma membrane"/>
    <property type="evidence" value="ECO:0007669"/>
    <property type="project" value="UniProtKB-SubCell"/>
</dbReference>
<evidence type="ECO:0000256" key="6">
    <source>
        <dbReference type="ARBA" id="ARBA00022512"/>
    </source>
</evidence>
<evidence type="ECO:0000256" key="20">
    <source>
        <dbReference type="SAM" id="SignalP"/>
    </source>
</evidence>
<feature type="domain" description="GH16" evidence="21">
    <location>
        <begin position="42"/>
        <end position="228"/>
    </location>
</feature>
<evidence type="ECO:0000256" key="3">
    <source>
        <dbReference type="ARBA" id="ARBA00004609"/>
    </source>
</evidence>
<keyword evidence="19" id="KW-1133">Transmembrane helix</keyword>
<evidence type="ECO:0000313" key="22">
    <source>
        <dbReference type="EMBL" id="KKK15791.1"/>
    </source>
</evidence>
<dbReference type="Pfam" id="PF00722">
    <property type="entry name" value="Glyco_hydro_16"/>
    <property type="match status" value="1"/>
</dbReference>
<evidence type="ECO:0000256" key="8">
    <source>
        <dbReference type="ARBA" id="ARBA00022676"/>
    </source>
</evidence>
<dbReference type="InterPro" id="IPR050546">
    <property type="entry name" value="Glycosyl_Hydrlase_16"/>
</dbReference>
<dbReference type="GO" id="GO:0016757">
    <property type="term" value="F:glycosyltransferase activity"/>
    <property type="evidence" value="ECO:0007669"/>
    <property type="project" value="UniProtKB-KW"/>
</dbReference>
<keyword evidence="10 20" id="KW-0732">Signal</keyword>
<keyword evidence="6" id="KW-0964">Secreted</keyword>
<organism evidence="22 23">
    <name type="scientific">Aspergillus rambellii</name>
    <dbReference type="NCBI Taxonomy" id="308745"/>
    <lineage>
        <taxon>Eukaryota</taxon>
        <taxon>Fungi</taxon>
        <taxon>Dikarya</taxon>
        <taxon>Ascomycota</taxon>
        <taxon>Pezizomycotina</taxon>
        <taxon>Eurotiomycetes</taxon>
        <taxon>Eurotiomycetidae</taxon>
        <taxon>Eurotiales</taxon>
        <taxon>Aspergillaceae</taxon>
        <taxon>Aspergillus</taxon>
        <taxon>Aspergillus subgen. Nidulantes</taxon>
    </lineage>
</organism>
<dbReference type="PROSITE" id="PS51762">
    <property type="entry name" value="GH16_2"/>
    <property type="match status" value="1"/>
</dbReference>
<keyword evidence="9" id="KW-0808">Transferase</keyword>
<dbReference type="Proteomes" id="UP000034291">
    <property type="component" value="Unassembled WGS sequence"/>
</dbReference>
<dbReference type="SUPFAM" id="SSF49899">
    <property type="entry name" value="Concanavalin A-like lectins/glucanases"/>
    <property type="match status" value="1"/>
</dbReference>
<evidence type="ECO:0000256" key="7">
    <source>
        <dbReference type="ARBA" id="ARBA00022622"/>
    </source>
</evidence>
<comment type="function">
    <text evidence="18">Dual chitinase/transglycosylase that plays a role in cell wall architecture. Chitinase and transglycosylase activities are coupled. Required for the polysaccharide cross-linking at the septa and the cell wall. More specifically, transfers chitin to 1,6-beta-glucan in the cell wall.</text>
</comment>
<evidence type="ECO:0000256" key="11">
    <source>
        <dbReference type="ARBA" id="ARBA00022801"/>
    </source>
</evidence>
<dbReference type="FunFam" id="2.60.120.200:FF:000152">
    <property type="entry name" value="Cell wall glucanase"/>
    <property type="match status" value="1"/>
</dbReference>
<dbReference type="GO" id="GO:0005975">
    <property type="term" value="P:carbohydrate metabolic process"/>
    <property type="evidence" value="ECO:0007669"/>
    <property type="project" value="InterPro"/>
</dbReference>
<comment type="catalytic activity">
    <reaction evidence="1">
        <text>Random endo-hydrolysis of N-acetyl-beta-D-glucosaminide (1-&gt;4)-beta-linkages in chitin and chitodextrins.</text>
        <dbReference type="EC" id="3.2.1.14"/>
    </reaction>
</comment>
<reference evidence="22 23" key="1">
    <citation type="submission" date="2015-02" db="EMBL/GenBank/DDBJ databases">
        <title>Draft Genome Sequences of Two Closely-Related Aflatoxigenic Aspergillus Species Obtained from the Cote d'Ivoire.</title>
        <authorList>
            <person name="Moore G.G."/>
            <person name="Beltz S.B."/>
            <person name="Mack B.M."/>
        </authorList>
    </citation>
    <scope>NUCLEOTIDE SEQUENCE [LARGE SCALE GENOMIC DNA]</scope>
    <source>
        <strain evidence="22 23">SRRC1468</strain>
    </source>
</reference>
<evidence type="ECO:0000313" key="23">
    <source>
        <dbReference type="Proteomes" id="UP000034291"/>
    </source>
</evidence>
<keyword evidence="8" id="KW-0328">Glycosyltransferase</keyword>
<evidence type="ECO:0000256" key="1">
    <source>
        <dbReference type="ARBA" id="ARBA00000822"/>
    </source>
</evidence>
<comment type="subcellular location">
    <subcellularLocation>
        <location evidence="3">Cell membrane</location>
        <topology evidence="3">Lipid-anchor</topology>
        <topology evidence="3">GPI-anchor</topology>
    </subcellularLocation>
    <subcellularLocation>
        <location evidence="2">Secreted</location>
        <location evidence="2">Cell wall</location>
    </subcellularLocation>
</comment>
<feature type="chain" id="PRO_5002528730" description="chitinase" evidence="20">
    <location>
        <begin position="20"/>
        <end position="362"/>
    </location>
</feature>
<keyword evidence="15" id="KW-0326">Glycosidase</keyword>
<keyword evidence="14" id="KW-0449">Lipoprotein</keyword>
<keyword evidence="7" id="KW-0336">GPI-anchor</keyword>
<dbReference type="EC" id="3.2.1.14" evidence="4"/>
<dbReference type="GO" id="GO:0031505">
    <property type="term" value="P:fungal-type cell wall organization"/>
    <property type="evidence" value="ECO:0007669"/>
    <property type="project" value="TreeGrafter"/>
</dbReference>
<evidence type="ECO:0000256" key="18">
    <source>
        <dbReference type="ARBA" id="ARBA00093308"/>
    </source>
</evidence>
<evidence type="ECO:0000256" key="4">
    <source>
        <dbReference type="ARBA" id="ARBA00012729"/>
    </source>
</evidence>
<gene>
    <name evidence="22" type="ORF">ARAM_007733</name>
</gene>
<dbReference type="GO" id="GO:0009277">
    <property type="term" value="C:fungal-type cell wall"/>
    <property type="evidence" value="ECO:0007669"/>
    <property type="project" value="TreeGrafter"/>
</dbReference>